<evidence type="ECO:0000313" key="5">
    <source>
        <dbReference type="EMBL" id="NWK08184.1"/>
    </source>
</evidence>
<dbReference type="PROSITE" id="PS50956">
    <property type="entry name" value="HTH_ASNC_2"/>
    <property type="match status" value="1"/>
</dbReference>
<evidence type="ECO:0000256" key="3">
    <source>
        <dbReference type="ARBA" id="ARBA00023163"/>
    </source>
</evidence>
<dbReference type="SMART" id="SM00344">
    <property type="entry name" value="HTH_ASNC"/>
    <property type="match status" value="1"/>
</dbReference>
<dbReference type="InterPro" id="IPR013603">
    <property type="entry name" value="TRASH_TR_C_prok"/>
</dbReference>
<evidence type="ECO:0000256" key="2">
    <source>
        <dbReference type="ARBA" id="ARBA00023125"/>
    </source>
</evidence>
<dbReference type="InterPro" id="IPR036388">
    <property type="entry name" value="WH-like_DNA-bd_sf"/>
</dbReference>
<dbReference type="EMBL" id="JACATF010000046">
    <property type="protein sequence ID" value="NWK08184.1"/>
    <property type="molecule type" value="Genomic_DNA"/>
</dbReference>
<comment type="caution">
    <text evidence="5">The sequence shown here is derived from an EMBL/GenBank/DDBJ whole genome shotgun (WGS) entry which is preliminary data.</text>
</comment>
<keyword evidence="3" id="KW-0804">Transcription</keyword>
<dbReference type="PANTHER" id="PTHR30154">
    <property type="entry name" value="LEUCINE-RESPONSIVE REGULATORY PROTEIN"/>
    <property type="match status" value="1"/>
</dbReference>
<gene>
    <name evidence="5" type="ORF">HX847_07260</name>
</gene>
<dbReference type="GO" id="GO:0005829">
    <property type="term" value="C:cytosol"/>
    <property type="evidence" value="ECO:0007669"/>
    <property type="project" value="TreeGrafter"/>
</dbReference>
<feature type="domain" description="HTH asnC-type" evidence="4">
    <location>
        <begin position="5"/>
        <end position="69"/>
    </location>
</feature>
<evidence type="ECO:0000259" key="4">
    <source>
        <dbReference type="PROSITE" id="PS50956"/>
    </source>
</evidence>
<dbReference type="PANTHER" id="PTHR30154:SF34">
    <property type="entry name" value="TRANSCRIPTIONAL REGULATOR AZLB"/>
    <property type="match status" value="1"/>
</dbReference>
<dbReference type="Gene3D" id="1.10.10.10">
    <property type="entry name" value="Winged helix-like DNA-binding domain superfamily/Winged helix DNA-binding domain"/>
    <property type="match status" value="1"/>
</dbReference>
<sequence length="156" mass="18450">MPYDLDDTDLLILKSLQEDGRKSFRQISREIKVSPPTIKARYERLVNIGLIKSIKPDIDLSKIDKRGKDQLTEDIIQNLKEQKKHFHVKIDNLKVKIKCEFCGGPINNKPKVFKFANFERFFCCVTCRKDYRQKYGGRIQSVIEQYNEQRRTKPSR</sequence>
<dbReference type="InterPro" id="IPR000485">
    <property type="entry name" value="AsnC-type_HTH_dom"/>
</dbReference>
<dbReference type="Pfam" id="PF08394">
    <property type="entry name" value="Arc_trans_TRASH"/>
    <property type="match status" value="1"/>
</dbReference>
<evidence type="ECO:0000256" key="1">
    <source>
        <dbReference type="ARBA" id="ARBA00023015"/>
    </source>
</evidence>
<protein>
    <submittedName>
        <fullName evidence="5">AsnC family transcriptional regulator</fullName>
    </submittedName>
</protein>
<dbReference type="GO" id="GO:0043200">
    <property type="term" value="P:response to amino acid"/>
    <property type="evidence" value="ECO:0007669"/>
    <property type="project" value="TreeGrafter"/>
</dbReference>
<dbReference type="AlphaFoldDB" id="A0A7K4NYR8"/>
<keyword evidence="1" id="KW-0805">Transcription regulation</keyword>
<name>A0A7K4NYR8_9ARCH</name>
<dbReference type="GO" id="GO:0043565">
    <property type="term" value="F:sequence-specific DNA binding"/>
    <property type="evidence" value="ECO:0007669"/>
    <property type="project" value="InterPro"/>
</dbReference>
<proteinExistence type="predicted"/>
<dbReference type="InterPro" id="IPR036390">
    <property type="entry name" value="WH_DNA-bd_sf"/>
</dbReference>
<evidence type="ECO:0000313" key="6">
    <source>
        <dbReference type="Proteomes" id="UP000559282"/>
    </source>
</evidence>
<dbReference type="Pfam" id="PF13412">
    <property type="entry name" value="HTH_24"/>
    <property type="match status" value="1"/>
</dbReference>
<dbReference type="PRINTS" id="PR00033">
    <property type="entry name" value="HTHASNC"/>
</dbReference>
<accession>A0A7K4NYR8</accession>
<reference evidence="5 6" key="1">
    <citation type="journal article" date="2019" name="Environ. Microbiol.">
        <title>Genomics insights into ecotype formation of ammonia-oxidizing archaea in the deep ocean.</title>
        <authorList>
            <person name="Wang Y."/>
            <person name="Huang J.M."/>
            <person name="Cui G.J."/>
            <person name="Nunoura T."/>
            <person name="Takaki Y."/>
            <person name="Li W.L."/>
            <person name="Li J."/>
            <person name="Gao Z.M."/>
            <person name="Takai K."/>
            <person name="Zhang A.Q."/>
            <person name="Stepanauskas R."/>
        </authorList>
    </citation>
    <scope>NUCLEOTIDE SEQUENCE [LARGE SCALE GENOMIC DNA]</scope>
    <source>
        <strain evidence="5 6">T1C4</strain>
    </source>
</reference>
<dbReference type="InterPro" id="IPR019888">
    <property type="entry name" value="Tscrpt_reg_AsnC-like"/>
</dbReference>
<dbReference type="Proteomes" id="UP000559282">
    <property type="component" value="Unassembled WGS sequence"/>
</dbReference>
<organism evidence="5 6">
    <name type="scientific">Marine Group I thaumarchaeote</name>
    <dbReference type="NCBI Taxonomy" id="2511932"/>
    <lineage>
        <taxon>Archaea</taxon>
        <taxon>Nitrososphaerota</taxon>
        <taxon>Marine Group I</taxon>
    </lineage>
</organism>
<keyword evidence="2" id="KW-0238">DNA-binding</keyword>
<dbReference type="SUPFAM" id="SSF46785">
    <property type="entry name" value="Winged helix' DNA-binding domain"/>
    <property type="match status" value="1"/>
</dbReference>